<sequence length="103" mass="11390">MLTYPFNFDNEHKIFDIFINKQTCIMTAAQKIIVTFGGFGMLNVGGNVAYAGMRAQDSKDGFARCLSFCCGMPTTFLTYFLVQEGSNEAYGVHLPSLPNPNDD</sequence>
<accession>A0A3G4ZP65</accession>
<proteinExistence type="predicted"/>
<name>A0A3G4ZP65_9VIRU</name>
<dbReference type="EMBL" id="MK071979">
    <property type="protein sequence ID" value="AYV75383.1"/>
    <property type="molecule type" value="Genomic_DNA"/>
</dbReference>
<reference evidence="1" key="1">
    <citation type="submission" date="2018-10" db="EMBL/GenBank/DDBJ databases">
        <title>Hidden diversity of soil giant viruses.</title>
        <authorList>
            <person name="Schulz F."/>
            <person name="Alteio L."/>
            <person name="Goudeau D."/>
            <person name="Ryan E.M."/>
            <person name="Malmstrom R.R."/>
            <person name="Blanchard J."/>
            <person name="Woyke T."/>
        </authorList>
    </citation>
    <scope>NUCLEOTIDE SEQUENCE</scope>
    <source>
        <strain evidence="1">TEV1</strain>
    </source>
</reference>
<protein>
    <submittedName>
        <fullName evidence="1">Uncharacterized protein</fullName>
    </submittedName>
</protein>
<organism evidence="1">
    <name type="scientific">Terrestrivirus sp</name>
    <dbReference type="NCBI Taxonomy" id="2487775"/>
    <lineage>
        <taxon>Viruses</taxon>
        <taxon>Varidnaviria</taxon>
        <taxon>Bamfordvirae</taxon>
        <taxon>Nucleocytoviricota</taxon>
        <taxon>Megaviricetes</taxon>
        <taxon>Imitervirales</taxon>
        <taxon>Mimiviridae</taxon>
        <taxon>Klosneuvirinae</taxon>
    </lineage>
</organism>
<evidence type="ECO:0000313" key="1">
    <source>
        <dbReference type="EMBL" id="AYV75383.1"/>
    </source>
</evidence>
<gene>
    <name evidence="1" type="ORF">Terrestrivirus1_257</name>
</gene>